<feature type="transmembrane region" description="Helical" evidence="10">
    <location>
        <begin position="199"/>
        <end position="223"/>
    </location>
</feature>
<evidence type="ECO:0000256" key="4">
    <source>
        <dbReference type="ARBA" id="ARBA00022989"/>
    </source>
</evidence>
<dbReference type="GO" id="GO:0005886">
    <property type="term" value="C:plasma membrane"/>
    <property type="evidence" value="ECO:0007669"/>
    <property type="project" value="TreeGrafter"/>
</dbReference>
<feature type="transmembrane region" description="Helical" evidence="10">
    <location>
        <begin position="247"/>
        <end position="273"/>
    </location>
</feature>
<keyword evidence="7 9" id="KW-0675">Receptor</keyword>
<feature type="domain" description="G-protein coupled receptors family 1 profile" evidence="11">
    <location>
        <begin position="48"/>
        <end position="310"/>
    </location>
</feature>
<evidence type="ECO:0000256" key="9">
    <source>
        <dbReference type="RuleBase" id="RU000688"/>
    </source>
</evidence>
<keyword evidence="8 9" id="KW-0807">Transducer</keyword>
<feature type="transmembrane region" description="Helical" evidence="10">
    <location>
        <begin position="293"/>
        <end position="313"/>
    </location>
</feature>
<dbReference type="PANTHER" id="PTHR24243:SF233">
    <property type="entry name" value="THYROTROPIN-RELEASING HORMONE RECEPTOR"/>
    <property type="match status" value="1"/>
</dbReference>
<dbReference type="InterPro" id="IPR000276">
    <property type="entry name" value="GPCR_Rhodpsn"/>
</dbReference>
<name>A0AAN0LW16_9ACAR</name>
<keyword evidence="3 9" id="KW-0812">Transmembrane</keyword>
<evidence type="ECO:0000256" key="2">
    <source>
        <dbReference type="ARBA" id="ARBA00010663"/>
    </source>
</evidence>
<dbReference type="InterPro" id="IPR017452">
    <property type="entry name" value="GPCR_Rhodpsn_7TM"/>
</dbReference>
<dbReference type="GO" id="GO:0004930">
    <property type="term" value="F:G protein-coupled receptor activity"/>
    <property type="evidence" value="ECO:0007669"/>
    <property type="project" value="UniProtKB-KW"/>
</dbReference>
<evidence type="ECO:0000313" key="12">
    <source>
        <dbReference type="EMBL" id="WRW34108.1"/>
    </source>
</evidence>
<dbReference type="SMART" id="SM01381">
    <property type="entry name" value="7TM_GPCR_Srsx"/>
    <property type="match status" value="1"/>
</dbReference>
<proteinExistence type="evidence at transcript level"/>
<evidence type="ECO:0000256" key="7">
    <source>
        <dbReference type="ARBA" id="ARBA00023170"/>
    </source>
</evidence>
<dbReference type="PRINTS" id="PR00237">
    <property type="entry name" value="GPCRRHODOPSN"/>
</dbReference>
<keyword evidence="6 10" id="KW-0472">Membrane</keyword>
<comment type="similarity">
    <text evidence="2 9">Belongs to the G-protein coupled receptor 1 family.</text>
</comment>
<keyword evidence="5 9" id="KW-0297">G-protein coupled receptor</keyword>
<evidence type="ECO:0000259" key="11">
    <source>
        <dbReference type="PROSITE" id="PS50262"/>
    </source>
</evidence>
<reference evidence="12" key="1">
    <citation type="submission" date="2024-01" db="EMBL/GenBank/DDBJ databases">
        <title>Genome insights into chemosensory and detoxification machineries of broad mite, Polyphagotarsonemus latus (Tarsonemidae: Acari).</title>
        <authorList>
            <person name="Muthugoundar M."/>
            <person name="P J A."/>
            <person name="Augustine N."/>
        </authorList>
    </citation>
    <scope>NUCLEOTIDE SEQUENCE</scope>
</reference>
<protein>
    <submittedName>
        <fullName evidence="12">Tyrotropin-releasing hormone</fullName>
    </submittedName>
</protein>
<evidence type="ECO:0000256" key="8">
    <source>
        <dbReference type="ARBA" id="ARBA00023224"/>
    </source>
</evidence>
<dbReference type="EMBL" id="PP155034">
    <property type="protein sequence ID" value="WRW34108.1"/>
    <property type="molecule type" value="mRNA"/>
</dbReference>
<dbReference type="PROSITE" id="PS50262">
    <property type="entry name" value="G_PROTEIN_RECEP_F1_2"/>
    <property type="match status" value="1"/>
</dbReference>
<feature type="transmembrane region" description="Helical" evidence="10">
    <location>
        <begin position="29"/>
        <end position="57"/>
    </location>
</feature>
<sequence length="472" mass="53650">MTITKLMNSSSTLALLSSASNVTYEYPSYIRNTATVICIIIFIFGTLGNVLVSLIIIRSKELRNTTNYFLINLSIADLLVIIVCMPTVLIELHSKPEIWLLGEFMCKTIPYVEMSVAHGSILTMLAISFERYYAICKPLKVSYKCTKFRAILIILGIWIIALIATLPLLFIAKQSSAQYLDETQVEVCLTQANDAWSKAFFLIIITLFFFLPLMVLVIIYVAITKKLCAKENISYAETIQMRARKQVVVMLATVILCFFICLLPFRLFTLWLLFSSSQALDSIGMEAYYCYLFASRVMLYLNSALNPVLYNLISSKFRNAFVQILCCRKISNSSRYLFRQSTINTTTTAMSLGTNVIYNSSMTTDDKKYKRNSCFVGSLKQMNLTNLNPNQLKYQLKGRQSSLQQFPTTNKTNLKPLDCKIFEKSICINSIDNNLDENSNDKKKNSLKKVLYKDKKKNDKSVSNSTAETIID</sequence>
<dbReference type="PANTHER" id="PTHR24243">
    <property type="entry name" value="G-PROTEIN COUPLED RECEPTOR"/>
    <property type="match status" value="1"/>
</dbReference>
<dbReference type="Gene3D" id="1.20.1070.10">
    <property type="entry name" value="Rhodopsin 7-helix transmembrane proteins"/>
    <property type="match status" value="1"/>
</dbReference>
<evidence type="ECO:0000256" key="1">
    <source>
        <dbReference type="ARBA" id="ARBA00004141"/>
    </source>
</evidence>
<feature type="transmembrane region" description="Helical" evidence="10">
    <location>
        <begin position="150"/>
        <end position="172"/>
    </location>
</feature>
<evidence type="ECO:0000256" key="3">
    <source>
        <dbReference type="ARBA" id="ARBA00022692"/>
    </source>
</evidence>
<feature type="transmembrane region" description="Helical" evidence="10">
    <location>
        <begin position="109"/>
        <end position="129"/>
    </location>
</feature>
<evidence type="ECO:0000256" key="5">
    <source>
        <dbReference type="ARBA" id="ARBA00023040"/>
    </source>
</evidence>
<dbReference type="AlphaFoldDB" id="A0AAN0LW16"/>
<dbReference type="Pfam" id="PF00001">
    <property type="entry name" value="7tm_1"/>
    <property type="match status" value="1"/>
</dbReference>
<evidence type="ECO:0000256" key="10">
    <source>
        <dbReference type="SAM" id="Phobius"/>
    </source>
</evidence>
<accession>A0AAN0LW16</accession>
<feature type="transmembrane region" description="Helical" evidence="10">
    <location>
        <begin position="69"/>
        <end position="89"/>
    </location>
</feature>
<evidence type="ECO:0000256" key="6">
    <source>
        <dbReference type="ARBA" id="ARBA00023136"/>
    </source>
</evidence>
<comment type="subcellular location">
    <subcellularLocation>
        <location evidence="1">Membrane</location>
        <topology evidence="1">Multi-pass membrane protein</topology>
    </subcellularLocation>
</comment>
<dbReference type="PROSITE" id="PS00237">
    <property type="entry name" value="G_PROTEIN_RECEP_F1_1"/>
    <property type="match status" value="1"/>
</dbReference>
<keyword evidence="4 10" id="KW-1133">Transmembrane helix</keyword>
<organism evidence="12">
    <name type="scientific">Polyphagotarsonemus latus</name>
    <dbReference type="NCBI Taxonomy" id="1204166"/>
    <lineage>
        <taxon>Eukaryota</taxon>
        <taxon>Metazoa</taxon>
        <taxon>Ecdysozoa</taxon>
        <taxon>Arthropoda</taxon>
        <taxon>Chelicerata</taxon>
        <taxon>Arachnida</taxon>
        <taxon>Acari</taxon>
        <taxon>Acariformes</taxon>
        <taxon>Trombidiformes</taxon>
        <taxon>Prostigmata</taxon>
        <taxon>Eleutherengona</taxon>
        <taxon>Heterostigmata</taxon>
        <taxon>Tarsonemoidea</taxon>
        <taxon>Tarsonemidae</taxon>
        <taxon>Polyphagotarsonemus</taxon>
    </lineage>
</organism>
<dbReference type="SUPFAM" id="SSF81321">
    <property type="entry name" value="Family A G protein-coupled receptor-like"/>
    <property type="match status" value="1"/>
</dbReference>